<keyword evidence="2" id="KW-1185">Reference proteome</keyword>
<comment type="caution">
    <text evidence="1">The sequence shown here is derived from an EMBL/GenBank/DDBJ whole genome shotgun (WGS) entry which is preliminary data.</text>
</comment>
<accession>A0ACA9KGD8</accession>
<proteinExistence type="predicted"/>
<name>A0ACA9KGD8_9GLOM</name>
<evidence type="ECO:0000313" key="1">
    <source>
        <dbReference type="EMBL" id="CAG8472212.1"/>
    </source>
</evidence>
<dbReference type="Proteomes" id="UP000789366">
    <property type="component" value="Unassembled WGS sequence"/>
</dbReference>
<dbReference type="EMBL" id="CAJVPW010000998">
    <property type="protein sequence ID" value="CAG8472212.1"/>
    <property type="molecule type" value="Genomic_DNA"/>
</dbReference>
<gene>
    <name evidence="1" type="ORF">SPELUC_LOCUS1748</name>
</gene>
<organism evidence="1 2">
    <name type="scientific">Cetraspora pellucida</name>
    <dbReference type="NCBI Taxonomy" id="1433469"/>
    <lineage>
        <taxon>Eukaryota</taxon>
        <taxon>Fungi</taxon>
        <taxon>Fungi incertae sedis</taxon>
        <taxon>Mucoromycota</taxon>
        <taxon>Glomeromycotina</taxon>
        <taxon>Glomeromycetes</taxon>
        <taxon>Diversisporales</taxon>
        <taxon>Gigasporaceae</taxon>
        <taxon>Cetraspora</taxon>
    </lineage>
</organism>
<protein>
    <submittedName>
        <fullName evidence="1">2338_t:CDS:1</fullName>
    </submittedName>
</protein>
<sequence length="431" mass="50425">MQLKITLNDACNFARAHNGLCLSDTYINVSTPLRWKCSRDHEWDAPLDRIKYKNTWCPVCAGRHSFHLEIAKKIAINKGGLCLSIQCTATKELLEWRCSKGHEWSATYNNVIHGKNWCIKCSHRKPCTLEDAIKVTHARNGKCLSEKFINGKSLLLWRCAVSHEWNASLDSVKNKNTWCPHCVGGRPRYTLEDARKIVHDRNGKCLFEKYINSMTALSWRCSKGHKWNATFNSIKNANSWCPHCSGRYACNIDQDKQIAFGRNGECLSTLYFNNYSDLLWKCVKGHIWYATLNAVKDRNTWCPFCLKYEREKLCREILTEYLGSPSLTRRPEFLKTPEHSIGLELDIFYPEYGFAIEVQGVQHEKYIEFFHNGDPNNFIKQQERDQLKKELCEENWIALRYVWYYEDPYIVIPEHRVLLSKFKTLNTSTFY</sequence>
<reference evidence="1" key="1">
    <citation type="submission" date="2021-06" db="EMBL/GenBank/DDBJ databases">
        <authorList>
            <person name="Kallberg Y."/>
            <person name="Tangrot J."/>
            <person name="Rosling A."/>
        </authorList>
    </citation>
    <scope>NUCLEOTIDE SEQUENCE</scope>
    <source>
        <strain evidence="1">28 12/20/2015</strain>
    </source>
</reference>
<evidence type="ECO:0000313" key="2">
    <source>
        <dbReference type="Proteomes" id="UP000789366"/>
    </source>
</evidence>